<dbReference type="GO" id="GO:0016567">
    <property type="term" value="P:protein ubiquitination"/>
    <property type="evidence" value="ECO:0007669"/>
    <property type="project" value="InterPro"/>
</dbReference>
<name>A0A833VI12_9POAL</name>
<gene>
    <name evidence="3" type="ORF">FCM35_KLT00020</name>
</gene>
<dbReference type="Proteomes" id="UP000623129">
    <property type="component" value="Unassembled WGS sequence"/>
</dbReference>
<keyword evidence="4" id="KW-1185">Reference proteome</keyword>
<feature type="domain" description="BTB" evidence="2">
    <location>
        <begin position="5"/>
        <end position="79"/>
    </location>
</feature>
<evidence type="ECO:0000313" key="4">
    <source>
        <dbReference type="Proteomes" id="UP000623129"/>
    </source>
</evidence>
<organism evidence="3 4">
    <name type="scientific">Carex littledalei</name>
    <dbReference type="NCBI Taxonomy" id="544730"/>
    <lineage>
        <taxon>Eukaryota</taxon>
        <taxon>Viridiplantae</taxon>
        <taxon>Streptophyta</taxon>
        <taxon>Embryophyta</taxon>
        <taxon>Tracheophyta</taxon>
        <taxon>Spermatophyta</taxon>
        <taxon>Magnoliopsida</taxon>
        <taxon>Liliopsida</taxon>
        <taxon>Poales</taxon>
        <taxon>Cyperaceae</taxon>
        <taxon>Cyperoideae</taxon>
        <taxon>Cariceae</taxon>
        <taxon>Carex</taxon>
        <taxon>Carex subgen. Euthyceras</taxon>
    </lineage>
</organism>
<dbReference type="SUPFAM" id="SSF54695">
    <property type="entry name" value="POZ domain"/>
    <property type="match status" value="1"/>
</dbReference>
<dbReference type="InterPro" id="IPR045005">
    <property type="entry name" value="BPM1-6"/>
</dbReference>
<sequence>MVESNCSKCIVIDDMKALVFRAMLHFMYTDSVPDMDDLVSGGNLDMNMPCTALYQHLLVAAHRYALDGLKILCVERLCTMIQLILLCLLLL</sequence>
<comment type="caution">
    <text evidence="3">The sequence shown here is derived from an EMBL/GenBank/DDBJ whole genome shotgun (WGS) entry which is preliminary data.</text>
</comment>
<dbReference type="InterPro" id="IPR000210">
    <property type="entry name" value="BTB/POZ_dom"/>
</dbReference>
<protein>
    <submittedName>
        <fullName evidence="3">BTB/POZ and MATH domain-containing protein 2</fullName>
    </submittedName>
</protein>
<reference evidence="3" key="1">
    <citation type="submission" date="2020-01" db="EMBL/GenBank/DDBJ databases">
        <title>Genome sequence of Kobresia littledalei, the first chromosome-level genome in the family Cyperaceae.</title>
        <authorList>
            <person name="Qu G."/>
        </authorList>
    </citation>
    <scope>NUCLEOTIDE SEQUENCE</scope>
    <source>
        <strain evidence="3">C.B.Clarke</strain>
        <tissue evidence="3">Leaf</tissue>
    </source>
</reference>
<evidence type="ECO:0000259" key="2">
    <source>
        <dbReference type="Pfam" id="PF00651"/>
    </source>
</evidence>
<dbReference type="PANTHER" id="PTHR26379">
    <property type="entry name" value="BTB/POZ AND MATH DOMAIN-CONTAINING PROTEIN 1"/>
    <property type="match status" value="1"/>
</dbReference>
<dbReference type="AlphaFoldDB" id="A0A833VI12"/>
<dbReference type="Gene3D" id="3.30.710.10">
    <property type="entry name" value="Potassium Channel Kv1.1, Chain A"/>
    <property type="match status" value="1"/>
</dbReference>
<proteinExistence type="predicted"/>
<dbReference type="Pfam" id="PF00651">
    <property type="entry name" value="BTB"/>
    <property type="match status" value="1"/>
</dbReference>
<dbReference type="OrthoDB" id="693342at2759"/>
<accession>A0A833VI12</accession>
<comment type="pathway">
    <text evidence="1">Protein modification; protein ubiquitination.</text>
</comment>
<evidence type="ECO:0000313" key="3">
    <source>
        <dbReference type="EMBL" id="KAF3341382.1"/>
    </source>
</evidence>
<dbReference type="EMBL" id="SWLB01000001">
    <property type="protein sequence ID" value="KAF3341382.1"/>
    <property type="molecule type" value="Genomic_DNA"/>
</dbReference>
<evidence type="ECO:0000256" key="1">
    <source>
        <dbReference type="ARBA" id="ARBA00004906"/>
    </source>
</evidence>
<dbReference type="InterPro" id="IPR011333">
    <property type="entry name" value="SKP1/BTB/POZ_sf"/>
</dbReference>
<dbReference type="PANTHER" id="PTHR26379:SF187">
    <property type="entry name" value="OS07G0655300 PROTEIN"/>
    <property type="match status" value="1"/>
</dbReference>